<feature type="transmembrane region" description="Helical" evidence="7">
    <location>
        <begin position="380"/>
        <end position="399"/>
    </location>
</feature>
<dbReference type="EMBL" id="UZWD01000035">
    <property type="protein sequence ID" value="VDS05723.1"/>
    <property type="molecule type" value="Genomic_DNA"/>
</dbReference>
<evidence type="ECO:0000313" key="9">
    <source>
        <dbReference type="EMBL" id="VDS05723.1"/>
    </source>
</evidence>
<dbReference type="RefSeq" id="WP_126151257.1">
    <property type="nucleotide sequence ID" value="NZ_JBHTMH010000001.1"/>
</dbReference>
<keyword evidence="5 7" id="KW-0472">Membrane</keyword>
<feature type="domain" description="Integral membrane bound transporter" evidence="8">
    <location>
        <begin position="346"/>
        <end position="474"/>
    </location>
</feature>
<organism evidence="9 10">
    <name type="scientific">Devosia equisanguinis</name>
    <dbReference type="NCBI Taxonomy" id="2490941"/>
    <lineage>
        <taxon>Bacteria</taxon>
        <taxon>Pseudomonadati</taxon>
        <taxon>Pseudomonadota</taxon>
        <taxon>Alphaproteobacteria</taxon>
        <taxon>Hyphomicrobiales</taxon>
        <taxon>Devosiaceae</taxon>
        <taxon>Devosia</taxon>
    </lineage>
</organism>
<sequence>MSRPNTRRGLFDIVAEDLRPREGRLGAALRMALCCVLVVAFSMSQQVPEAALSCYLIFFASRDNAASGILIGLGLIVAATVGIGLGLLFLQIASDEPMLRLALMAGFTFAGMYFSVATKAGPIAATVGFVFAFVMTLNDFVPIPELMSRALSWMWVVVFVPMAVLVLVNALIGPNSARLVRQAVARRLLASAALLRREEGAFERADALLRESVGALASPSRLGAAFGFQGKDEAARLNVLLPQAQELLALSLSAVADQRLATGIEQLAQRIEQRDTTRHHAPLVADTRAARPLAATADAMDRIWCGAMALPARPASAPKEPADTFTNPAYAQFALKTLLAVFITYGIYTAGGWFEIHTAMITCFYVALGTTGETLHKASLRIIGCLVGAAMGIASIVFLMPHMTDIGHLLLLVAAGSFVAAWVSNGSSLIQYAGWQMALAFFLCVLPGFGPSFDTHVATNRILGILIGNVVVTIVFLWLWPTSVSSSVGAHLANGIAGLARVLKRSAGGLAAAIAEFDAAGRLARLSAFEPSRLRASSPILPHAAAILDAGHRAMPDIARLQTLRAEPRYLFGAPRRVKAATLAQEASSSGFLAVASEAILKPEPEARTMLEQSLHISFQTLGRLEHMAETAPRRAPWRSDLVAAAHTHRKLLKGFATTLEAM</sequence>
<evidence type="ECO:0000256" key="5">
    <source>
        <dbReference type="ARBA" id="ARBA00023136"/>
    </source>
</evidence>
<evidence type="ECO:0000256" key="7">
    <source>
        <dbReference type="SAM" id="Phobius"/>
    </source>
</evidence>
<dbReference type="PANTHER" id="PTHR30509:SF9">
    <property type="entry name" value="MULTIDRUG RESISTANCE PROTEIN MDTO"/>
    <property type="match status" value="1"/>
</dbReference>
<feature type="transmembrane region" description="Helical" evidence="7">
    <location>
        <begin position="429"/>
        <end position="450"/>
    </location>
</feature>
<evidence type="ECO:0000256" key="2">
    <source>
        <dbReference type="ARBA" id="ARBA00022475"/>
    </source>
</evidence>
<evidence type="ECO:0000256" key="6">
    <source>
        <dbReference type="ARBA" id="ARBA00043993"/>
    </source>
</evidence>
<feature type="transmembrane region" description="Helical" evidence="7">
    <location>
        <begin position="102"/>
        <end position="133"/>
    </location>
</feature>
<feature type="transmembrane region" description="Helical" evidence="7">
    <location>
        <begin position="406"/>
        <end position="423"/>
    </location>
</feature>
<accession>A0A3S4CTW2</accession>
<feature type="transmembrane region" description="Helical" evidence="7">
    <location>
        <begin position="65"/>
        <end position="90"/>
    </location>
</feature>
<reference evidence="9 10" key="1">
    <citation type="submission" date="2018-12" db="EMBL/GenBank/DDBJ databases">
        <authorList>
            <person name="Criscuolo A."/>
        </authorList>
    </citation>
    <scope>NUCLEOTIDE SEQUENCE [LARGE SCALE GENOMIC DNA]</scope>
    <source>
        <strain evidence="9">ACIP1116281</strain>
    </source>
</reference>
<dbReference type="AlphaFoldDB" id="A0A3S4CTW2"/>
<keyword evidence="2" id="KW-1003">Cell membrane</keyword>
<dbReference type="InterPro" id="IPR049453">
    <property type="entry name" value="Memb_transporter_dom"/>
</dbReference>
<keyword evidence="4 7" id="KW-1133">Transmembrane helix</keyword>
<keyword evidence="3 7" id="KW-0812">Transmembrane</keyword>
<comment type="similarity">
    <text evidence="6">Belongs to the YccS/YhfK family.</text>
</comment>
<protein>
    <submittedName>
        <fullName evidence="9">Multidrug resistance protein MdtO</fullName>
    </submittedName>
</protein>
<evidence type="ECO:0000256" key="3">
    <source>
        <dbReference type="ARBA" id="ARBA00022692"/>
    </source>
</evidence>
<evidence type="ECO:0000259" key="8">
    <source>
        <dbReference type="Pfam" id="PF13515"/>
    </source>
</evidence>
<comment type="subcellular location">
    <subcellularLocation>
        <location evidence="1">Cell membrane</location>
        <topology evidence="1">Multi-pass membrane protein</topology>
    </subcellularLocation>
</comment>
<feature type="transmembrane region" description="Helical" evidence="7">
    <location>
        <begin position="338"/>
        <end position="368"/>
    </location>
</feature>
<evidence type="ECO:0000256" key="4">
    <source>
        <dbReference type="ARBA" id="ARBA00022989"/>
    </source>
</evidence>
<evidence type="ECO:0000256" key="1">
    <source>
        <dbReference type="ARBA" id="ARBA00004651"/>
    </source>
</evidence>
<feature type="transmembrane region" description="Helical" evidence="7">
    <location>
        <begin position="27"/>
        <end position="45"/>
    </location>
</feature>
<gene>
    <name evidence="9" type="primary">mdtO</name>
    <name evidence="9" type="ORF">DEVEQU_02866</name>
</gene>
<evidence type="ECO:0000313" key="10">
    <source>
        <dbReference type="Proteomes" id="UP000268844"/>
    </source>
</evidence>
<name>A0A3S4CTW2_9HYPH</name>
<dbReference type="Proteomes" id="UP000268844">
    <property type="component" value="Unassembled WGS sequence"/>
</dbReference>
<dbReference type="PANTHER" id="PTHR30509">
    <property type="entry name" value="P-HYDROXYBENZOIC ACID EFFLUX PUMP SUBUNIT-RELATED"/>
    <property type="match status" value="1"/>
</dbReference>
<dbReference type="OrthoDB" id="105720at2"/>
<proteinExistence type="inferred from homology"/>
<feature type="transmembrane region" description="Helical" evidence="7">
    <location>
        <begin position="462"/>
        <end position="480"/>
    </location>
</feature>
<dbReference type="GO" id="GO:0005886">
    <property type="term" value="C:plasma membrane"/>
    <property type="evidence" value="ECO:0007669"/>
    <property type="project" value="UniProtKB-SubCell"/>
</dbReference>
<dbReference type="Pfam" id="PF13515">
    <property type="entry name" value="FUSC_2"/>
    <property type="match status" value="1"/>
</dbReference>
<feature type="transmembrane region" description="Helical" evidence="7">
    <location>
        <begin position="153"/>
        <end position="172"/>
    </location>
</feature>
<keyword evidence="10" id="KW-1185">Reference proteome</keyword>